<dbReference type="EMBL" id="LRBV02000009">
    <property type="status" value="NOT_ANNOTATED_CDS"/>
    <property type="molecule type" value="Genomic_DNA"/>
</dbReference>
<dbReference type="InterPro" id="IPR056122">
    <property type="entry name" value="DUF7705"/>
</dbReference>
<dbReference type="Proteomes" id="UP000594261">
    <property type="component" value="Chromosome 9"/>
</dbReference>
<dbReference type="EnsemblPlants" id="QL09p021467:mrna">
    <property type="protein sequence ID" value="QL09p021467:mrna"/>
    <property type="gene ID" value="QL09p021467"/>
</dbReference>
<dbReference type="OMA" id="KWSSINL"/>
<dbReference type="PANTHER" id="PTHR33916:SF1">
    <property type="entry name" value="EXPANSIN-LIKE EG45 DOMAIN-CONTAINING PROTEIN"/>
    <property type="match status" value="1"/>
</dbReference>
<dbReference type="AlphaFoldDB" id="A0A7N2RAQ5"/>
<evidence type="ECO:0000313" key="2">
    <source>
        <dbReference type="EnsemblPlants" id="QL09p021467:mrna"/>
    </source>
</evidence>
<reference evidence="2 3" key="1">
    <citation type="journal article" date="2016" name="G3 (Bethesda)">
        <title>First Draft Assembly and Annotation of the Genome of a California Endemic Oak Quercus lobata Nee (Fagaceae).</title>
        <authorList>
            <person name="Sork V.L."/>
            <person name="Fitz-Gibbon S.T."/>
            <person name="Puiu D."/>
            <person name="Crepeau M."/>
            <person name="Gugger P.F."/>
            <person name="Sherman R."/>
            <person name="Stevens K."/>
            <person name="Langley C.H."/>
            <person name="Pellegrini M."/>
            <person name="Salzberg S.L."/>
        </authorList>
    </citation>
    <scope>NUCLEOTIDE SEQUENCE [LARGE SCALE GENOMIC DNA]</scope>
    <source>
        <strain evidence="2 3">cv. SW786</strain>
    </source>
</reference>
<proteinExistence type="predicted"/>
<evidence type="ECO:0000313" key="3">
    <source>
        <dbReference type="Proteomes" id="UP000594261"/>
    </source>
</evidence>
<dbReference type="Gramene" id="QL09p021467:mrna">
    <property type="protein sequence ID" value="QL09p021467:mrna"/>
    <property type="gene ID" value="QL09p021467"/>
</dbReference>
<name>A0A7N2RAQ5_QUELO</name>
<organism evidence="2 3">
    <name type="scientific">Quercus lobata</name>
    <name type="common">Valley oak</name>
    <dbReference type="NCBI Taxonomy" id="97700"/>
    <lineage>
        <taxon>Eukaryota</taxon>
        <taxon>Viridiplantae</taxon>
        <taxon>Streptophyta</taxon>
        <taxon>Embryophyta</taxon>
        <taxon>Tracheophyta</taxon>
        <taxon>Spermatophyta</taxon>
        <taxon>Magnoliopsida</taxon>
        <taxon>eudicotyledons</taxon>
        <taxon>Gunneridae</taxon>
        <taxon>Pentapetalae</taxon>
        <taxon>rosids</taxon>
        <taxon>fabids</taxon>
        <taxon>Fagales</taxon>
        <taxon>Fagaceae</taxon>
        <taxon>Quercus</taxon>
    </lineage>
</organism>
<evidence type="ECO:0000259" key="1">
    <source>
        <dbReference type="Pfam" id="PF24804"/>
    </source>
</evidence>
<reference evidence="2" key="2">
    <citation type="submission" date="2021-01" db="UniProtKB">
        <authorList>
            <consortium name="EnsemblPlants"/>
        </authorList>
    </citation>
    <scope>IDENTIFICATION</scope>
</reference>
<dbReference type="InParanoid" id="A0A7N2RAQ5"/>
<sequence length="148" mass="16629">MSYQGIGQIYRNETSQFLYSAHHLYCSPGNANYLEKPYDICDPYSNPQAQELVQILPHPEWVVHGYPEKQGDGWVGDSRTWVLDVGALSSRLYFYQDPGTEPAKRVWSSINVGTEIYVSSTGMTAEWSVSDFDILVPEDVASSGVSFH</sequence>
<feature type="domain" description="DUF7705" evidence="1">
    <location>
        <begin position="8"/>
        <end position="136"/>
    </location>
</feature>
<dbReference type="Pfam" id="PF24804">
    <property type="entry name" value="DUF7705"/>
    <property type="match status" value="1"/>
</dbReference>
<dbReference type="PANTHER" id="PTHR33916">
    <property type="entry name" value="EXPANSIN-LIKE EG45 DOMAIN-CONTAINING PROTEIN"/>
    <property type="match status" value="1"/>
</dbReference>
<protein>
    <recommendedName>
        <fullName evidence="1">DUF7705 domain-containing protein</fullName>
    </recommendedName>
</protein>
<accession>A0A7N2RAQ5</accession>
<keyword evidence="3" id="KW-1185">Reference proteome</keyword>